<dbReference type="InterPro" id="IPR032710">
    <property type="entry name" value="NTF2-like_dom_sf"/>
</dbReference>
<comment type="caution">
    <text evidence="2">The sequence shown here is derived from an EMBL/GenBank/DDBJ whole genome shotgun (WGS) entry which is preliminary data.</text>
</comment>
<feature type="signal peptide" evidence="1">
    <location>
        <begin position="1"/>
        <end position="22"/>
    </location>
</feature>
<evidence type="ECO:0000313" key="2">
    <source>
        <dbReference type="EMBL" id="OYX02952.1"/>
    </source>
</evidence>
<evidence type="ECO:0000313" key="3">
    <source>
        <dbReference type="Proteomes" id="UP000215616"/>
    </source>
</evidence>
<sequence>MRKTIAALVAVTTLLAAAPALAQAANPEEPAVRAVLEHYLAGHATGDPKEFRQAFHDEGRLMWIREGALVQRSDDEYIGGASGKPAADEAQRRRWIESISITGSAASAKIVLDHPTAVLTDYMQLLKTPDGWKIVHKIFDVAPKAKPAS</sequence>
<feature type="chain" id="PRO_5013396389" description="Nuclear transport factor 2 family protein" evidence="1">
    <location>
        <begin position="23"/>
        <end position="149"/>
    </location>
</feature>
<gene>
    <name evidence="2" type="ORF">B7Z12_11070</name>
</gene>
<dbReference type="AlphaFoldDB" id="A0A258D6J0"/>
<dbReference type="Gene3D" id="3.10.450.50">
    <property type="match status" value="1"/>
</dbReference>
<keyword evidence="1" id="KW-0732">Signal</keyword>
<evidence type="ECO:0000256" key="1">
    <source>
        <dbReference type="SAM" id="SignalP"/>
    </source>
</evidence>
<accession>A0A258D6J0</accession>
<reference evidence="2 3" key="1">
    <citation type="submission" date="2017-03" db="EMBL/GenBank/DDBJ databases">
        <title>Lifting the veil on microbial sulfur biogeochemistry in mining wastewaters.</title>
        <authorList>
            <person name="Kantor R.S."/>
            <person name="Colenbrander Nelson T."/>
            <person name="Marshall S."/>
            <person name="Bennett D."/>
            <person name="Apte S."/>
            <person name="Camacho D."/>
            <person name="Thomas B.C."/>
            <person name="Warren L.A."/>
            <person name="Banfield J.F."/>
        </authorList>
    </citation>
    <scope>NUCLEOTIDE SEQUENCE [LARGE SCALE GENOMIC DNA]</scope>
    <source>
        <strain evidence="2">32-67-7</strain>
    </source>
</reference>
<organism evidence="2 3">
    <name type="scientific">Caulobacter vibrioides</name>
    <name type="common">Caulobacter crescentus</name>
    <dbReference type="NCBI Taxonomy" id="155892"/>
    <lineage>
        <taxon>Bacteria</taxon>
        <taxon>Pseudomonadati</taxon>
        <taxon>Pseudomonadota</taxon>
        <taxon>Alphaproteobacteria</taxon>
        <taxon>Caulobacterales</taxon>
        <taxon>Caulobacteraceae</taxon>
        <taxon>Caulobacter</taxon>
    </lineage>
</organism>
<dbReference type="EMBL" id="NCDQ01000164">
    <property type="protein sequence ID" value="OYX02952.1"/>
    <property type="molecule type" value="Genomic_DNA"/>
</dbReference>
<proteinExistence type="predicted"/>
<protein>
    <recommendedName>
        <fullName evidence="4">Nuclear transport factor 2 family protein</fullName>
    </recommendedName>
</protein>
<dbReference type="Proteomes" id="UP000215616">
    <property type="component" value="Unassembled WGS sequence"/>
</dbReference>
<evidence type="ECO:0008006" key="4">
    <source>
        <dbReference type="Google" id="ProtNLM"/>
    </source>
</evidence>
<name>A0A258D6J0_CAUVI</name>
<dbReference type="InterPro" id="IPR039437">
    <property type="entry name" value="FrzH/put_lumazine-bd"/>
</dbReference>
<dbReference type="Pfam" id="PF12893">
    <property type="entry name" value="Lumazine_bd_2"/>
    <property type="match status" value="1"/>
</dbReference>
<dbReference type="SUPFAM" id="SSF54427">
    <property type="entry name" value="NTF2-like"/>
    <property type="match status" value="1"/>
</dbReference>